<feature type="compositionally biased region" description="Low complexity" evidence="1">
    <location>
        <begin position="51"/>
        <end position="63"/>
    </location>
</feature>
<organism evidence="4 6">
    <name type="scientific">Modestobacter muralis</name>
    <dbReference type="NCBI Taxonomy" id="1608614"/>
    <lineage>
        <taxon>Bacteria</taxon>
        <taxon>Bacillati</taxon>
        <taxon>Actinomycetota</taxon>
        <taxon>Actinomycetes</taxon>
        <taxon>Geodermatophilales</taxon>
        <taxon>Geodermatophilaceae</taxon>
        <taxon>Modestobacter</taxon>
    </lineage>
</organism>
<proteinExistence type="predicted"/>
<name>A0A6P0F084_9ACTN</name>
<reference evidence="4 6" key="1">
    <citation type="submission" date="2020-01" db="EMBL/GenBank/DDBJ databases">
        <title>the WGS Modestobacter muralis CPCC 204518.</title>
        <authorList>
            <person name="Jiang Z."/>
        </authorList>
    </citation>
    <scope>NUCLEOTIDE SEQUENCE [LARGE SCALE GENOMIC DNA]</scope>
    <source>
        <strain evidence="4 6">DSM 100205</strain>
    </source>
</reference>
<sequence>MTEPDNTTSPFARRGFIAAAVVVALVVIAAVVVAISGGGDSDDVPVGVGGPATAPATSASADAGDCDQPEGDQLPPVAAPANEWELVGKLVAPTDPDGAGPGKVSDEGLRTCFAHDPTGALFAAVNWFGMTSDVESMTAALEEITAPGPGRDKLAGLLETDPTSVLGKGGYQVAGFTFLSYTGDVAMLNLALDIAGTGQASLTATLEWSGDDWLLQLPADGEIGSSIKPLSSLAGYVPWSGA</sequence>
<feature type="region of interest" description="Disordered" evidence="1">
    <location>
        <begin position="42"/>
        <end position="77"/>
    </location>
</feature>
<dbReference type="RefSeq" id="WP_163613382.1">
    <property type="nucleotide sequence ID" value="NZ_JAAGWB010000073.1"/>
</dbReference>
<keyword evidence="2" id="KW-1133">Transmembrane helix</keyword>
<dbReference type="AlphaFoldDB" id="A0A6P0F084"/>
<feature type="domain" description="DUF8175" evidence="3">
    <location>
        <begin position="51"/>
        <end position="238"/>
    </location>
</feature>
<evidence type="ECO:0000256" key="1">
    <source>
        <dbReference type="SAM" id="MobiDB-lite"/>
    </source>
</evidence>
<evidence type="ECO:0000313" key="5">
    <source>
        <dbReference type="EMBL" id="NEN53509.1"/>
    </source>
</evidence>
<reference evidence="5 7" key="2">
    <citation type="submission" date="2020-02" db="EMBL/GenBank/DDBJ databases">
        <title>The WGS of Modestobacter muralis DSM 100205.</title>
        <authorList>
            <person name="Jiang Z."/>
        </authorList>
    </citation>
    <scope>NUCLEOTIDE SEQUENCE [LARGE SCALE GENOMIC DNA]</scope>
    <source>
        <strain evidence="5 7">DSM 100205</strain>
    </source>
</reference>
<dbReference type="InterPro" id="IPR058488">
    <property type="entry name" value="DUF8175"/>
</dbReference>
<dbReference type="EMBL" id="JAAGWH010000069">
    <property type="protein sequence ID" value="NEK96590.1"/>
    <property type="molecule type" value="Genomic_DNA"/>
</dbReference>
<evidence type="ECO:0000259" key="3">
    <source>
        <dbReference type="Pfam" id="PF26526"/>
    </source>
</evidence>
<evidence type="ECO:0000256" key="2">
    <source>
        <dbReference type="SAM" id="Phobius"/>
    </source>
</evidence>
<keyword evidence="2" id="KW-0472">Membrane</keyword>
<dbReference type="Pfam" id="PF26526">
    <property type="entry name" value="DUF8175"/>
    <property type="match status" value="1"/>
</dbReference>
<keyword evidence="2" id="KW-0812">Transmembrane</keyword>
<dbReference type="Proteomes" id="UP000471152">
    <property type="component" value="Unassembled WGS sequence"/>
</dbReference>
<gene>
    <name evidence="5" type="ORF">G3R41_21640</name>
    <name evidence="4" type="ORF">GCU67_20825</name>
</gene>
<dbReference type="Proteomes" id="UP000468828">
    <property type="component" value="Unassembled WGS sequence"/>
</dbReference>
<dbReference type="EMBL" id="JAAGWB010000073">
    <property type="protein sequence ID" value="NEN53509.1"/>
    <property type="molecule type" value="Genomic_DNA"/>
</dbReference>
<feature type="transmembrane region" description="Helical" evidence="2">
    <location>
        <begin position="15"/>
        <end position="35"/>
    </location>
</feature>
<evidence type="ECO:0000313" key="6">
    <source>
        <dbReference type="Proteomes" id="UP000468828"/>
    </source>
</evidence>
<comment type="caution">
    <text evidence="4">The sequence shown here is derived from an EMBL/GenBank/DDBJ whole genome shotgun (WGS) entry which is preliminary data.</text>
</comment>
<evidence type="ECO:0000313" key="7">
    <source>
        <dbReference type="Proteomes" id="UP000471152"/>
    </source>
</evidence>
<accession>A0A6P0F084</accession>
<keyword evidence="6" id="KW-1185">Reference proteome</keyword>
<evidence type="ECO:0000313" key="4">
    <source>
        <dbReference type="EMBL" id="NEK96590.1"/>
    </source>
</evidence>
<protein>
    <recommendedName>
        <fullName evidence="3">DUF8175 domain-containing protein</fullName>
    </recommendedName>
</protein>